<gene>
    <name evidence="14" type="ORF">PLXY2_LOCUS12118</name>
</gene>
<dbReference type="GO" id="GO:0005615">
    <property type="term" value="C:extracellular space"/>
    <property type="evidence" value="ECO:0007669"/>
    <property type="project" value="TreeGrafter"/>
</dbReference>
<evidence type="ECO:0000256" key="6">
    <source>
        <dbReference type="ARBA" id="ARBA00022729"/>
    </source>
</evidence>
<dbReference type="SUPFAM" id="SSF54897">
    <property type="entry name" value="Protease propeptides/inhibitors"/>
    <property type="match status" value="1"/>
</dbReference>
<dbReference type="Gene3D" id="3.30.70.340">
    <property type="entry name" value="Metallocarboxypeptidase-like"/>
    <property type="match status" value="1"/>
</dbReference>
<dbReference type="InterPro" id="IPR057246">
    <property type="entry name" value="CARBOXYPEPT_ZN_1"/>
</dbReference>
<keyword evidence="3" id="KW-0121">Carboxypeptidase</keyword>
<dbReference type="PANTHER" id="PTHR11705">
    <property type="entry name" value="PROTEASE FAMILY M14 CARBOXYPEPTIDASE A,B"/>
    <property type="match status" value="1"/>
</dbReference>
<dbReference type="PROSITE" id="PS52035">
    <property type="entry name" value="PEPTIDASE_M14"/>
    <property type="match status" value="1"/>
</dbReference>
<organism evidence="14 15">
    <name type="scientific">Plutella xylostella</name>
    <name type="common">Diamondback moth</name>
    <name type="synonym">Plutella maculipennis</name>
    <dbReference type="NCBI Taxonomy" id="51655"/>
    <lineage>
        <taxon>Eukaryota</taxon>
        <taxon>Metazoa</taxon>
        <taxon>Ecdysozoa</taxon>
        <taxon>Arthropoda</taxon>
        <taxon>Hexapoda</taxon>
        <taxon>Insecta</taxon>
        <taxon>Pterygota</taxon>
        <taxon>Neoptera</taxon>
        <taxon>Endopterygota</taxon>
        <taxon>Lepidoptera</taxon>
        <taxon>Glossata</taxon>
        <taxon>Ditrysia</taxon>
        <taxon>Yponomeutoidea</taxon>
        <taxon>Plutellidae</taxon>
        <taxon>Plutella</taxon>
    </lineage>
</organism>
<dbReference type="Proteomes" id="UP000653454">
    <property type="component" value="Unassembled WGS sequence"/>
</dbReference>
<evidence type="ECO:0000256" key="4">
    <source>
        <dbReference type="ARBA" id="ARBA00022670"/>
    </source>
</evidence>
<dbReference type="FunFam" id="3.40.630.10:FF:000084">
    <property type="entry name" value="Carboxypeptidase B2"/>
    <property type="match status" value="1"/>
</dbReference>
<keyword evidence="7" id="KW-0378">Hydrolase</keyword>
<evidence type="ECO:0000313" key="15">
    <source>
        <dbReference type="Proteomes" id="UP000653454"/>
    </source>
</evidence>
<dbReference type="PRINTS" id="PR00765">
    <property type="entry name" value="CRBOXYPTASEA"/>
</dbReference>
<dbReference type="InterPro" id="IPR036990">
    <property type="entry name" value="M14A-like_propep"/>
</dbReference>
<feature type="chain" id="PRO_5035941349" evidence="12">
    <location>
        <begin position="17"/>
        <end position="442"/>
    </location>
</feature>
<dbReference type="InterPro" id="IPR003146">
    <property type="entry name" value="M14A_act_pep"/>
</dbReference>
<evidence type="ECO:0000256" key="3">
    <source>
        <dbReference type="ARBA" id="ARBA00022645"/>
    </source>
</evidence>
<reference evidence="14" key="1">
    <citation type="submission" date="2020-11" db="EMBL/GenBank/DDBJ databases">
        <authorList>
            <person name="Whiteford S."/>
        </authorList>
    </citation>
    <scope>NUCLEOTIDE SEQUENCE</scope>
</reference>
<comment type="cofactor">
    <cofactor evidence="1">
        <name>Zn(2+)</name>
        <dbReference type="ChEBI" id="CHEBI:29105"/>
    </cofactor>
</comment>
<dbReference type="PROSITE" id="PS00132">
    <property type="entry name" value="CARBOXYPEPT_ZN_1"/>
    <property type="match status" value="1"/>
</dbReference>
<dbReference type="GO" id="GO:0004181">
    <property type="term" value="F:metallocarboxypeptidase activity"/>
    <property type="evidence" value="ECO:0007669"/>
    <property type="project" value="InterPro"/>
</dbReference>
<keyword evidence="6 12" id="KW-0732">Signal</keyword>
<keyword evidence="9" id="KW-0482">Metalloprotease</keyword>
<dbReference type="InterPro" id="IPR000834">
    <property type="entry name" value="Peptidase_M14"/>
</dbReference>
<evidence type="ECO:0000256" key="1">
    <source>
        <dbReference type="ARBA" id="ARBA00001947"/>
    </source>
</evidence>
<sequence>MFRVLTVFLLVSVVYAKHEIYEGWSNYEFEVENEAQTKYVFMLEDQLGLDIWSHPGPSHSGMVLVPKDKKEEAAHKLRLAGIKFRPTVDNVKEQLDIEDRIMAAASRRTVSSDITSKAALPLDRVYTWEEVEDYMVRLARNYPDKVTLVNGGSSFEGRPINYLRISSTNFQDTRKPVVFMQSLLHSREWLTQAAALYAIDKLVVNNTESDLINDIDWIIVPTANPDGFVYSHETDRWWRKNRRDDIEFDSEEIIPGLEDWCVGVDLNRNHDVDWASFSSNKVCAGDFHGTAPFSEPETSVTKRILDEHKDRIELFLDIHSYGSYVLYPYGTAILPPNALMLHRVGILIGNAIDAVKLPENPNYTVGNSGLVLYRASGGTDDYALSVGVPYAYTLELTQFRGSNTRFSVNLALLEQGGYETFEGIKAGARFVRDNYRMRKDRQ</sequence>
<dbReference type="Pfam" id="PF02244">
    <property type="entry name" value="Propep_M14"/>
    <property type="match status" value="1"/>
</dbReference>
<comment type="caution">
    <text evidence="14">The sequence shown here is derived from an EMBL/GenBank/DDBJ whole genome shotgun (WGS) entry which is preliminary data.</text>
</comment>
<dbReference type="GO" id="GO:0008270">
    <property type="term" value="F:zinc ion binding"/>
    <property type="evidence" value="ECO:0007669"/>
    <property type="project" value="InterPro"/>
</dbReference>
<dbReference type="SUPFAM" id="SSF53187">
    <property type="entry name" value="Zn-dependent exopeptidases"/>
    <property type="match status" value="1"/>
</dbReference>
<evidence type="ECO:0000256" key="12">
    <source>
        <dbReference type="SAM" id="SignalP"/>
    </source>
</evidence>
<name>A0A8S4G0Q9_PLUXY</name>
<evidence type="ECO:0000256" key="2">
    <source>
        <dbReference type="ARBA" id="ARBA00005988"/>
    </source>
</evidence>
<keyword evidence="10" id="KW-1015">Disulfide bond</keyword>
<evidence type="ECO:0000256" key="10">
    <source>
        <dbReference type="ARBA" id="ARBA00023157"/>
    </source>
</evidence>
<feature type="domain" description="Peptidase M14" evidence="13">
    <location>
        <begin position="124"/>
        <end position="431"/>
    </location>
</feature>
<evidence type="ECO:0000256" key="7">
    <source>
        <dbReference type="ARBA" id="ARBA00022801"/>
    </source>
</evidence>
<evidence type="ECO:0000256" key="5">
    <source>
        <dbReference type="ARBA" id="ARBA00022723"/>
    </source>
</evidence>
<protein>
    <submittedName>
        <fullName evidence="14">(diamondback moth) hypothetical protein</fullName>
    </submittedName>
</protein>
<proteinExistence type="inferred from homology"/>
<feature type="signal peptide" evidence="12">
    <location>
        <begin position="1"/>
        <end position="16"/>
    </location>
</feature>
<dbReference type="SMART" id="SM00631">
    <property type="entry name" value="Zn_pept"/>
    <property type="match status" value="1"/>
</dbReference>
<keyword evidence="15" id="KW-1185">Reference proteome</keyword>
<evidence type="ECO:0000256" key="8">
    <source>
        <dbReference type="ARBA" id="ARBA00022833"/>
    </source>
</evidence>
<evidence type="ECO:0000259" key="13">
    <source>
        <dbReference type="PROSITE" id="PS52035"/>
    </source>
</evidence>
<keyword evidence="4" id="KW-0645">Protease</keyword>
<comment type="similarity">
    <text evidence="2 11">Belongs to the peptidase M14 family.</text>
</comment>
<dbReference type="Pfam" id="PF00246">
    <property type="entry name" value="Peptidase_M14"/>
    <property type="match status" value="1"/>
</dbReference>
<keyword evidence="5" id="KW-0479">Metal-binding</keyword>
<feature type="active site" description="Proton donor/acceptor" evidence="11">
    <location>
        <position position="395"/>
    </location>
</feature>
<evidence type="ECO:0000256" key="9">
    <source>
        <dbReference type="ARBA" id="ARBA00023049"/>
    </source>
</evidence>
<dbReference type="PANTHER" id="PTHR11705:SF140">
    <property type="entry name" value="FI02848P-RELATED"/>
    <property type="match status" value="1"/>
</dbReference>
<accession>A0A8S4G0Q9</accession>
<dbReference type="AlphaFoldDB" id="A0A8S4G0Q9"/>
<dbReference type="EMBL" id="CAJHNJ030000069">
    <property type="protein sequence ID" value="CAG9133889.1"/>
    <property type="molecule type" value="Genomic_DNA"/>
</dbReference>
<evidence type="ECO:0000256" key="11">
    <source>
        <dbReference type="PROSITE-ProRule" id="PRU01379"/>
    </source>
</evidence>
<dbReference type="GO" id="GO:0006508">
    <property type="term" value="P:proteolysis"/>
    <property type="evidence" value="ECO:0007669"/>
    <property type="project" value="UniProtKB-KW"/>
</dbReference>
<evidence type="ECO:0000313" key="14">
    <source>
        <dbReference type="EMBL" id="CAG9133889.1"/>
    </source>
</evidence>
<dbReference type="Gene3D" id="3.40.630.10">
    <property type="entry name" value="Zn peptidases"/>
    <property type="match status" value="1"/>
</dbReference>
<keyword evidence="8" id="KW-0862">Zinc</keyword>